<evidence type="ECO:0000256" key="15">
    <source>
        <dbReference type="PIRSR" id="PIRSR603373-2"/>
    </source>
</evidence>
<feature type="binding site" evidence="14">
    <location>
        <begin position="8"/>
        <end position="15"/>
    </location>
    <ligand>
        <name>GTP</name>
        <dbReference type="ChEBI" id="CHEBI:37565"/>
        <label>1</label>
    </ligand>
</feature>
<keyword evidence="8 16" id="KW-0408">Iron</keyword>
<gene>
    <name evidence="18" type="primary">feoB</name>
    <name evidence="18" type="ORF">TTHT_2130</name>
</gene>
<dbReference type="NCBIfam" id="TIGR00437">
    <property type="entry name" value="feoB"/>
    <property type="match status" value="1"/>
</dbReference>
<feature type="binding site" evidence="15">
    <location>
        <position position="19"/>
    </location>
    <ligand>
        <name>Mg(2+)</name>
        <dbReference type="ChEBI" id="CHEBI:18420"/>
        <label>2</label>
    </ligand>
</feature>
<dbReference type="InterPro" id="IPR006073">
    <property type="entry name" value="GTP-bd"/>
</dbReference>
<keyword evidence="15" id="KW-0479">Metal-binding</keyword>
<evidence type="ECO:0000313" key="19">
    <source>
        <dbReference type="Proteomes" id="UP000595564"/>
    </source>
</evidence>
<dbReference type="InterPro" id="IPR030389">
    <property type="entry name" value="G_FEOB_dom"/>
</dbReference>
<keyword evidence="3" id="KW-1003">Cell membrane</keyword>
<dbReference type="Pfam" id="PF07670">
    <property type="entry name" value="Gate"/>
    <property type="match status" value="2"/>
</dbReference>
<feature type="binding site" evidence="15">
    <location>
        <position position="20"/>
    </location>
    <ligand>
        <name>Mg(2+)</name>
        <dbReference type="ChEBI" id="CHEBI:18420"/>
        <label>2</label>
    </ligand>
</feature>
<dbReference type="InterPro" id="IPR041069">
    <property type="entry name" value="FeoB_Cyto"/>
</dbReference>
<keyword evidence="15" id="KW-0460">Magnesium</keyword>
<evidence type="ECO:0000256" key="9">
    <source>
        <dbReference type="ARBA" id="ARBA00023065"/>
    </source>
</evidence>
<evidence type="ECO:0000256" key="4">
    <source>
        <dbReference type="ARBA" id="ARBA00022496"/>
    </source>
</evidence>
<keyword evidence="6 14" id="KW-0547">Nucleotide-binding</keyword>
<evidence type="ECO:0000256" key="14">
    <source>
        <dbReference type="PIRSR" id="PIRSR603373-1"/>
    </source>
</evidence>
<dbReference type="InterPro" id="IPR011640">
    <property type="entry name" value="Fe2_transport_prot_B_C"/>
</dbReference>
<feature type="transmembrane region" description="Helical" evidence="16">
    <location>
        <begin position="385"/>
        <end position="407"/>
    </location>
</feature>
<evidence type="ECO:0000256" key="1">
    <source>
        <dbReference type="ARBA" id="ARBA00004651"/>
    </source>
</evidence>
<evidence type="ECO:0000259" key="17">
    <source>
        <dbReference type="PROSITE" id="PS51711"/>
    </source>
</evidence>
<dbReference type="PROSITE" id="PS51711">
    <property type="entry name" value="G_FEOB"/>
    <property type="match status" value="1"/>
</dbReference>
<feature type="transmembrane region" description="Helical" evidence="16">
    <location>
        <begin position="451"/>
        <end position="469"/>
    </location>
</feature>
<comment type="function">
    <text evidence="16">Probable transporter of a GTP-driven Fe(2+) uptake system.</text>
</comment>
<evidence type="ECO:0000256" key="7">
    <source>
        <dbReference type="ARBA" id="ARBA00022989"/>
    </source>
</evidence>
<dbReference type="GO" id="GO:0015093">
    <property type="term" value="F:ferrous iron transmembrane transporter activity"/>
    <property type="evidence" value="ECO:0007669"/>
    <property type="project" value="UniProtKB-UniRule"/>
</dbReference>
<comment type="subcellular location">
    <subcellularLocation>
        <location evidence="16">Cell inner membrane</location>
        <topology evidence="16">Multi-pass membrane protein</topology>
    </subcellularLocation>
    <subcellularLocation>
        <location evidence="1">Cell membrane</location>
        <topology evidence="1">Multi-pass membrane protein</topology>
    </subcellularLocation>
</comment>
<accession>A0A7R6PP00</accession>
<feature type="binding site" evidence="15">
    <location>
        <position position="22"/>
    </location>
    <ligand>
        <name>Mg(2+)</name>
        <dbReference type="ChEBI" id="CHEBI:18420"/>
        <label>1</label>
    </ligand>
</feature>
<protein>
    <recommendedName>
        <fullName evidence="12 13">Ferrous iron transport protein B</fullName>
    </recommendedName>
</protein>
<dbReference type="Pfam" id="PF07664">
    <property type="entry name" value="FeoB_C"/>
    <property type="match status" value="1"/>
</dbReference>
<dbReference type="Gene3D" id="3.40.50.300">
    <property type="entry name" value="P-loop containing nucleotide triphosphate hydrolases"/>
    <property type="match status" value="1"/>
</dbReference>
<feature type="binding site" evidence="14">
    <location>
        <begin position="114"/>
        <end position="117"/>
    </location>
    <ligand>
        <name>GTP</name>
        <dbReference type="ChEBI" id="CHEBI:37565"/>
        <label>1</label>
    </ligand>
</feature>
<keyword evidence="4 16" id="KW-0410">Iron transport</keyword>
<dbReference type="GO" id="GO:0005886">
    <property type="term" value="C:plasma membrane"/>
    <property type="evidence" value="ECO:0007669"/>
    <property type="project" value="UniProtKB-SubCell"/>
</dbReference>
<dbReference type="Pfam" id="PF02421">
    <property type="entry name" value="FeoB_N"/>
    <property type="match status" value="1"/>
</dbReference>
<keyword evidence="10 14" id="KW-0342">GTP-binding</keyword>
<keyword evidence="11 16" id="KW-0472">Membrane</keyword>
<organism evidence="18 19">
    <name type="scientific">Thermotomaculum hydrothermale</name>
    <dbReference type="NCBI Taxonomy" id="981385"/>
    <lineage>
        <taxon>Bacteria</taxon>
        <taxon>Pseudomonadati</taxon>
        <taxon>Acidobacteriota</taxon>
        <taxon>Holophagae</taxon>
        <taxon>Thermotomaculales</taxon>
        <taxon>Thermotomaculaceae</taxon>
        <taxon>Thermotomaculum</taxon>
    </lineage>
</organism>
<dbReference type="InterPro" id="IPR050860">
    <property type="entry name" value="FeoB_GTPase"/>
</dbReference>
<evidence type="ECO:0000256" key="12">
    <source>
        <dbReference type="ARBA" id="ARBA00031200"/>
    </source>
</evidence>
<feature type="binding site" evidence="15">
    <location>
        <position position="23"/>
    </location>
    <ligand>
        <name>Mg(2+)</name>
        <dbReference type="ChEBI" id="CHEBI:18420"/>
        <label>2</label>
    </ligand>
</feature>
<feature type="transmembrane region" description="Helical" evidence="16">
    <location>
        <begin position="335"/>
        <end position="365"/>
    </location>
</feature>
<dbReference type="GO" id="GO:0005525">
    <property type="term" value="F:GTP binding"/>
    <property type="evidence" value="ECO:0007669"/>
    <property type="project" value="UniProtKB-KW"/>
</dbReference>
<dbReference type="AlphaFoldDB" id="A0A7R6PP00"/>
<keyword evidence="19" id="KW-1185">Reference proteome</keyword>
<evidence type="ECO:0000256" key="2">
    <source>
        <dbReference type="ARBA" id="ARBA00022448"/>
    </source>
</evidence>
<feature type="transmembrane region" description="Helical" evidence="16">
    <location>
        <begin position="586"/>
        <end position="607"/>
    </location>
</feature>
<evidence type="ECO:0000256" key="16">
    <source>
        <dbReference type="RuleBase" id="RU362098"/>
    </source>
</evidence>
<dbReference type="EMBL" id="AP017470">
    <property type="protein sequence ID" value="BBB33562.1"/>
    <property type="molecule type" value="Genomic_DNA"/>
</dbReference>
<dbReference type="PANTHER" id="PTHR43185">
    <property type="entry name" value="FERROUS IRON TRANSPORT PROTEIN B"/>
    <property type="match status" value="1"/>
</dbReference>
<feature type="transmembrane region" description="Helical" evidence="16">
    <location>
        <begin position="285"/>
        <end position="314"/>
    </location>
</feature>
<sequence>MKNLILVGQPNSGKSTFFNALSGYKALTGNFPGATVTYQEGELNLFGRIYKIVDLPGTYSLIPQDKAELEAKKFLVKHKDATIINIADSSVLARSLELTIELIELQRPMVLALNMIDVAKRKGILVDEKKLEKLLDIPCIPTSAKRGRGVIEVIRAANKNKVPENSITLKFQKDVEDVIQSLAKKIPSEAIKELSIPARTIAIRLLEEDKYYVKTIEKYDKNIKNHIEKAKNKLEKHHGKEAKFVIAAERHNLAMSIFEQVTTFSKNRETISLGDKIDNFVLHPFLGYIILIAVIYGLFSIIFNVGAHFETLILDKFDLLSKYIETSISNKMLSLTLIGLVQGVGGALGIAIPYIVPFLIGLAILEDTGYMARIAFLADSIMHKIGLHGKAVVSFVLGYGCSIPAVMAARNLENTRDRVITAALSVLIPCSARTVIIFGLVGFYIGKWYAIALYIVNILVIGIIGRILTRIDKKLVPGLVLEIPEYHMPVLKNVLIKTWIRIKDFITVVLPLLIVGSIIMVYMEHYSVDTIINSALKPLTVYLLGLPEKVGTTLIFGIFKKELSLMMLFQALGTNNLGTVMTHTQMFVYAVFTLFYIPCISTIPVLYRETGKKATTYVIFGTLILATILGFAARLLGIIIF</sequence>
<name>A0A7R6PP00_9BACT</name>
<reference evidence="18 19" key="1">
    <citation type="journal article" date="2012" name="Extremophiles">
        <title>Thermotomaculum hydrothermale gen. nov., sp. nov., a novel heterotrophic thermophile within the phylum Acidobacteria from a deep-sea hydrothermal vent chimney in the Southern Okinawa Trough.</title>
        <authorList>
            <person name="Izumi H."/>
            <person name="Nunoura T."/>
            <person name="Miyazaki M."/>
            <person name="Mino S."/>
            <person name="Toki T."/>
            <person name="Takai K."/>
            <person name="Sako Y."/>
            <person name="Sawabe T."/>
            <person name="Nakagawa S."/>
        </authorList>
    </citation>
    <scope>NUCLEOTIDE SEQUENCE [LARGE SCALE GENOMIC DNA]</scope>
    <source>
        <strain evidence="18 19">AC55</strain>
    </source>
</reference>
<feature type="transmembrane region" description="Helical" evidence="16">
    <location>
        <begin position="419"/>
        <end position="445"/>
    </location>
</feature>
<proteinExistence type="inferred from homology"/>
<dbReference type="SUPFAM" id="SSF52540">
    <property type="entry name" value="P-loop containing nucleoside triphosphate hydrolases"/>
    <property type="match status" value="1"/>
</dbReference>
<keyword evidence="9" id="KW-0406">Ion transport</keyword>
<keyword evidence="5 16" id="KW-0812">Transmembrane</keyword>
<dbReference type="Gene3D" id="1.10.287.1770">
    <property type="match status" value="1"/>
</dbReference>
<comment type="similarity">
    <text evidence="16">Belongs to the TRAFAC class TrmE-Era-EngA-EngB-Septin-like GTPase superfamily. FeoB GTPase (TC 9.A.8) family.</text>
</comment>
<dbReference type="Pfam" id="PF17910">
    <property type="entry name" value="FeoB_Cyto"/>
    <property type="match status" value="1"/>
</dbReference>
<evidence type="ECO:0000313" key="18">
    <source>
        <dbReference type="EMBL" id="BBB33562.1"/>
    </source>
</evidence>
<dbReference type="InterPro" id="IPR011642">
    <property type="entry name" value="Gate_dom"/>
</dbReference>
<evidence type="ECO:0000256" key="11">
    <source>
        <dbReference type="ARBA" id="ARBA00023136"/>
    </source>
</evidence>
<dbReference type="CDD" id="cd01879">
    <property type="entry name" value="FeoB"/>
    <property type="match status" value="1"/>
</dbReference>
<evidence type="ECO:0000256" key="10">
    <source>
        <dbReference type="ARBA" id="ARBA00023134"/>
    </source>
</evidence>
<keyword evidence="7 16" id="KW-1133">Transmembrane helix</keyword>
<dbReference type="KEGG" id="thyd:TTHT_2130"/>
<feature type="domain" description="FeoB-type G" evidence="17">
    <location>
        <begin position="1"/>
        <end position="163"/>
    </location>
</feature>
<evidence type="ECO:0000256" key="5">
    <source>
        <dbReference type="ARBA" id="ARBA00022692"/>
    </source>
</evidence>
<evidence type="ECO:0000256" key="13">
    <source>
        <dbReference type="NCBIfam" id="TIGR00437"/>
    </source>
</evidence>
<feature type="transmembrane region" description="Helical" evidence="16">
    <location>
        <begin position="505"/>
        <end position="523"/>
    </location>
</feature>
<dbReference type="InterPro" id="IPR003373">
    <property type="entry name" value="Fe2_transport_prot-B"/>
</dbReference>
<dbReference type="GO" id="GO:0046872">
    <property type="term" value="F:metal ion binding"/>
    <property type="evidence" value="ECO:0007669"/>
    <property type="project" value="UniProtKB-KW"/>
</dbReference>
<dbReference type="InterPro" id="IPR027417">
    <property type="entry name" value="P-loop_NTPase"/>
</dbReference>
<evidence type="ECO:0000256" key="3">
    <source>
        <dbReference type="ARBA" id="ARBA00022475"/>
    </source>
</evidence>
<feature type="transmembrane region" description="Helical" evidence="16">
    <location>
        <begin position="614"/>
        <end position="640"/>
    </location>
</feature>
<feature type="binding site" evidence="14">
    <location>
        <begin position="54"/>
        <end position="57"/>
    </location>
    <ligand>
        <name>GTP</name>
        <dbReference type="ChEBI" id="CHEBI:37565"/>
        <label>1</label>
    </ligand>
</feature>
<evidence type="ECO:0000256" key="8">
    <source>
        <dbReference type="ARBA" id="ARBA00023004"/>
    </source>
</evidence>
<evidence type="ECO:0000256" key="6">
    <source>
        <dbReference type="ARBA" id="ARBA00022741"/>
    </source>
</evidence>
<dbReference type="Proteomes" id="UP000595564">
    <property type="component" value="Chromosome"/>
</dbReference>
<dbReference type="PRINTS" id="PR00326">
    <property type="entry name" value="GTP1OBG"/>
</dbReference>
<dbReference type="RefSeq" id="WP_201327873.1">
    <property type="nucleotide sequence ID" value="NZ_AP017470.1"/>
</dbReference>
<keyword evidence="2 16" id="KW-0813">Transport</keyword>
<dbReference type="PANTHER" id="PTHR43185:SF1">
    <property type="entry name" value="FE(2+) TRANSPORTER FEOB"/>
    <property type="match status" value="1"/>
</dbReference>